<gene>
    <name evidence="3" type="ORF">GCM10025770_04550</name>
</gene>
<feature type="domain" description="Coenzyme Q-binding protein COQ10 START" evidence="2">
    <location>
        <begin position="11"/>
        <end position="135"/>
    </location>
</feature>
<dbReference type="InterPro" id="IPR005031">
    <property type="entry name" value="COQ10_START"/>
</dbReference>
<evidence type="ECO:0000313" key="3">
    <source>
        <dbReference type="EMBL" id="GAA5159013.1"/>
    </source>
</evidence>
<name>A0ABP9QBU3_9RHOO</name>
<dbReference type="RefSeq" id="WP_345531204.1">
    <property type="nucleotide sequence ID" value="NZ_BAABLD010000002.1"/>
</dbReference>
<evidence type="ECO:0000313" key="4">
    <source>
        <dbReference type="Proteomes" id="UP001500547"/>
    </source>
</evidence>
<comment type="caution">
    <text evidence="3">The sequence shown here is derived from an EMBL/GenBank/DDBJ whole genome shotgun (WGS) entry which is preliminary data.</text>
</comment>
<protein>
    <submittedName>
        <fullName evidence="3">Type II toxin-antitoxin system RatA family toxin</fullName>
    </submittedName>
</protein>
<comment type="similarity">
    <text evidence="1">Belongs to the ribosome association toxin RatA family.</text>
</comment>
<dbReference type="Proteomes" id="UP001500547">
    <property type="component" value="Unassembled WGS sequence"/>
</dbReference>
<evidence type="ECO:0000256" key="1">
    <source>
        <dbReference type="ARBA" id="ARBA00008918"/>
    </source>
</evidence>
<dbReference type="PANTHER" id="PTHR12901">
    <property type="entry name" value="SPERM PROTEIN HOMOLOG"/>
    <property type="match status" value="1"/>
</dbReference>
<dbReference type="InterPro" id="IPR023393">
    <property type="entry name" value="START-like_dom_sf"/>
</dbReference>
<dbReference type="PANTHER" id="PTHR12901:SF10">
    <property type="entry name" value="COENZYME Q-BINDING PROTEIN COQ10, MITOCHONDRIAL"/>
    <property type="match status" value="1"/>
</dbReference>
<keyword evidence="4" id="KW-1185">Reference proteome</keyword>
<dbReference type="SUPFAM" id="SSF55961">
    <property type="entry name" value="Bet v1-like"/>
    <property type="match status" value="1"/>
</dbReference>
<dbReference type="EMBL" id="BAABLD010000002">
    <property type="protein sequence ID" value="GAA5159013.1"/>
    <property type="molecule type" value="Genomic_DNA"/>
</dbReference>
<dbReference type="Pfam" id="PF03364">
    <property type="entry name" value="Polyketide_cyc"/>
    <property type="match status" value="1"/>
</dbReference>
<dbReference type="Gene3D" id="3.30.530.20">
    <property type="match status" value="1"/>
</dbReference>
<dbReference type="CDD" id="cd07813">
    <property type="entry name" value="COQ10p_like"/>
    <property type="match status" value="1"/>
</dbReference>
<organism evidence="3 4">
    <name type="scientific">Viridibacterium curvum</name>
    <dbReference type="NCBI Taxonomy" id="1101404"/>
    <lineage>
        <taxon>Bacteria</taxon>
        <taxon>Pseudomonadati</taxon>
        <taxon>Pseudomonadota</taxon>
        <taxon>Betaproteobacteria</taxon>
        <taxon>Rhodocyclales</taxon>
        <taxon>Rhodocyclaceae</taxon>
        <taxon>Viridibacterium</taxon>
    </lineage>
</organism>
<reference evidence="4" key="1">
    <citation type="journal article" date="2019" name="Int. J. Syst. Evol. Microbiol.">
        <title>The Global Catalogue of Microorganisms (GCM) 10K type strain sequencing project: providing services to taxonomists for standard genome sequencing and annotation.</title>
        <authorList>
            <consortium name="The Broad Institute Genomics Platform"/>
            <consortium name="The Broad Institute Genome Sequencing Center for Infectious Disease"/>
            <person name="Wu L."/>
            <person name="Ma J."/>
        </authorList>
    </citation>
    <scope>NUCLEOTIDE SEQUENCE [LARGE SCALE GENOMIC DNA]</scope>
    <source>
        <strain evidence="4">JCM 18715</strain>
    </source>
</reference>
<proteinExistence type="inferred from homology"/>
<sequence>MASEVRKVVLIEHSAQRMFALVDGVEDYPAFLPWCGGGEVLERTDSLTTAVLHVNYHGIRTHFSTRNEKVFPGSMRLNLVEGPFKHLEGEWLFKALGNAACKIEFNLRYEFSSKLLEKALGPVFNHIANTFVEAFVRRANQLQQEKP</sequence>
<accession>A0ABP9QBU3</accession>
<dbReference type="InterPro" id="IPR044996">
    <property type="entry name" value="COQ10-like"/>
</dbReference>
<evidence type="ECO:0000259" key="2">
    <source>
        <dbReference type="Pfam" id="PF03364"/>
    </source>
</evidence>